<evidence type="ECO:0000259" key="3">
    <source>
        <dbReference type="Pfam" id="PF00501"/>
    </source>
</evidence>
<dbReference type="InterPro" id="IPR045851">
    <property type="entry name" value="AMP-bd_C_sf"/>
</dbReference>
<evidence type="ECO:0000256" key="1">
    <source>
        <dbReference type="ARBA" id="ARBA00006432"/>
    </source>
</evidence>
<dbReference type="Proteomes" id="UP001214415">
    <property type="component" value="Chromosome 1"/>
</dbReference>
<feature type="domain" description="AMP-dependent synthetase/ligase" evidence="3">
    <location>
        <begin position="2"/>
        <end position="354"/>
    </location>
</feature>
<dbReference type="SUPFAM" id="SSF56801">
    <property type="entry name" value="Acetyl-CoA synthetase-like"/>
    <property type="match status" value="1"/>
</dbReference>
<reference evidence="5" key="1">
    <citation type="submission" date="2023-03" db="EMBL/GenBank/DDBJ databases">
        <title>Mating type loci evolution in Malassezia.</title>
        <authorList>
            <person name="Coelho M.A."/>
        </authorList>
    </citation>
    <scope>NUCLEOTIDE SEQUENCE</scope>
    <source>
        <strain evidence="5">CBS 12830</strain>
    </source>
</reference>
<evidence type="ECO:0008006" key="7">
    <source>
        <dbReference type="Google" id="ProtNLM"/>
    </source>
</evidence>
<dbReference type="PANTHER" id="PTHR24096:SF149">
    <property type="entry name" value="AMP-BINDING DOMAIN-CONTAINING PROTEIN-RELATED"/>
    <property type="match status" value="1"/>
</dbReference>
<dbReference type="Gene3D" id="3.30.300.30">
    <property type="match status" value="1"/>
</dbReference>
<keyword evidence="2" id="KW-0436">Ligase</keyword>
<dbReference type="InterPro" id="IPR025110">
    <property type="entry name" value="AMP-bd_C"/>
</dbReference>
<gene>
    <name evidence="5" type="ORF">MEQU1_000710</name>
</gene>
<sequence length="506" mass="55558">MAGQIAYFLRNILKLQAGDRVGIISPNSTLYSSVLLGAVRAGCVCVTLNPIYSAEELEHPVVDSDLKVIFTNPSVLGSVRKAWSMSKRSFQLPSGQNSIWLIDDSDWVLPQSTGERDFRSALTSDELPVVPVTPEEDLAFIVYSSGTSGKPKGVMLTHKNMIYGTHTFAQVSCGEFGPHHTAIAVLPFFHIFGLNFFNLTAFMCGTRIVVVPRFDIEVFCAAVQRFRVSMSIVVPPILLALARHPAVKKYDLSTLKVGLSGAAPLGPELCEEVQKRLPGFIISQGYGLSETAPVALRATTEHHRKNLGCAGKVVPHIQIRLVNTDGVDVAHNQGKDGNPGEIWIRGPAVMKGYLNNQSATKECMADGGWFKTGDIAIIKNGVFFIVDRMKELIKYKGFQVSPAELEDMLLTHPKVQDCAVVGVYAKEEATELPRAYVVPKADALNLKSSSQQDQDRLRQEILTWFNSQVANHKKLRGSVEFIAEVPKSSSGKILRRLLRDRANGKT</sequence>
<dbReference type="Gene3D" id="3.40.50.12780">
    <property type="entry name" value="N-terminal domain of ligase-like"/>
    <property type="match status" value="1"/>
</dbReference>
<comment type="similarity">
    <text evidence="1">Belongs to the ATP-dependent AMP-binding enzyme family.</text>
</comment>
<name>A0AAF0EAA7_9BASI</name>
<proteinExistence type="inferred from homology"/>
<accession>A0AAF0EAA7</accession>
<evidence type="ECO:0000259" key="4">
    <source>
        <dbReference type="Pfam" id="PF13193"/>
    </source>
</evidence>
<dbReference type="Pfam" id="PF00501">
    <property type="entry name" value="AMP-binding"/>
    <property type="match status" value="1"/>
</dbReference>
<dbReference type="EMBL" id="CP119900">
    <property type="protein sequence ID" value="WFD22048.1"/>
    <property type="molecule type" value="Genomic_DNA"/>
</dbReference>
<dbReference type="InterPro" id="IPR020845">
    <property type="entry name" value="AMP-binding_CS"/>
</dbReference>
<dbReference type="InterPro" id="IPR000873">
    <property type="entry name" value="AMP-dep_synth/lig_dom"/>
</dbReference>
<dbReference type="Pfam" id="PF13193">
    <property type="entry name" value="AMP-binding_C"/>
    <property type="match status" value="1"/>
</dbReference>
<dbReference type="AlphaFoldDB" id="A0AAF0EAA7"/>
<dbReference type="CDD" id="cd05911">
    <property type="entry name" value="Firefly_Luc_like"/>
    <property type="match status" value="1"/>
</dbReference>
<dbReference type="InterPro" id="IPR042099">
    <property type="entry name" value="ANL_N_sf"/>
</dbReference>
<organism evidence="5 6">
    <name type="scientific">Malassezia equina</name>
    <dbReference type="NCBI Taxonomy" id="1381935"/>
    <lineage>
        <taxon>Eukaryota</taxon>
        <taxon>Fungi</taxon>
        <taxon>Dikarya</taxon>
        <taxon>Basidiomycota</taxon>
        <taxon>Ustilaginomycotina</taxon>
        <taxon>Malasseziomycetes</taxon>
        <taxon>Malasseziales</taxon>
        <taxon>Malasseziaceae</taxon>
        <taxon>Malassezia</taxon>
    </lineage>
</organism>
<feature type="domain" description="AMP-binding enzyme C-terminal" evidence="4">
    <location>
        <begin position="404"/>
        <end position="492"/>
    </location>
</feature>
<keyword evidence="6" id="KW-1185">Reference proteome</keyword>
<dbReference type="GO" id="GO:0016405">
    <property type="term" value="F:CoA-ligase activity"/>
    <property type="evidence" value="ECO:0007669"/>
    <property type="project" value="TreeGrafter"/>
</dbReference>
<protein>
    <recommendedName>
        <fullName evidence="7">4-coumarate--CoA ligase</fullName>
    </recommendedName>
</protein>
<dbReference type="PROSITE" id="PS00455">
    <property type="entry name" value="AMP_BINDING"/>
    <property type="match status" value="1"/>
</dbReference>
<evidence type="ECO:0000313" key="5">
    <source>
        <dbReference type="EMBL" id="WFD22048.1"/>
    </source>
</evidence>
<evidence type="ECO:0000313" key="6">
    <source>
        <dbReference type="Proteomes" id="UP001214415"/>
    </source>
</evidence>
<dbReference type="PANTHER" id="PTHR24096">
    <property type="entry name" value="LONG-CHAIN-FATTY-ACID--COA LIGASE"/>
    <property type="match status" value="1"/>
</dbReference>
<evidence type="ECO:0000256" key="2">
    <source>
        <dbReference type="ARBA" id="ARBA00022598"/>
    </source>
</evidence>